<protein>
    <recommendedName>
        <fullName evidence="2">FAM13A-like domain-containing protein</fullName>
    </recommendedName>
</protein>
<dbReference type="Pfam" id="PF26116">
    <property type="entry name" value="FAM13A"/>
    <property type="match status" value="2"/>
</dbReference>
<feature type="domain" description="FAM13A-like" evidence="2">
    <location>
        <begin position="103"/>
        <end position="159"/>
    </location>
</feature>
<dbReference type="RefSeq" id="XP_029228105.1">
    <property type="nucleotide sequence ID" value="XM_029371852.1"/>
</dbReference>
<dbReference type="Proteomes" id="UP000284403">
    <property type="component" value="Unassembled WGS sequence"/>
</dbReference>
<dbReference type="AlphaFoldDB" id="A0A3R7L0R0"/>
<accession>A0A3R7L0R0</accession>
<evidence type="ECO:0000313" key="3">
    <source>
        <dbReference type="EMBL" id="RNF17330.1"/>
    </source>
</evidence>
<dbReference type="PANTHER" id="PTHR15904">
    <property type="entry name" value="FAM13"/>
    <property type="match status" value="1"/>
</dbReference>
<evidence type="ECO:0000259" key="2">
    <source>
        <dbReference type="Pfam" id="PF26116"/>
    </source>
</evidence>
<reference evidence="3 4" key="1">
    <citation type="journal article" date="2018" name="BMC Genomics">
        <title>Genomic comparison of Trypanosoma conorhini and Trypanosoma rangeli to Trypanosoma cruzi strains of high and low virulence.</title>
        <authorList>
            <person name="Bradwell K.R."/>
            <person name="Koparde V.N."/>
            <person name="Matveyev A.V."/>
            <person name="Serrano M.G."/>
            <person name="Alves J.M."/>
            <person name="Parikh H."/>
            <person name="Huang B."/>
            <person name="Lee V."/>
            <person name="Espinosa-Alvarez O."/>
            <person name="Ortiz P.A."/>
            <person name="Costa-Martins A.G."/>
            <person name="Teixeira M.M."/>
            <person name="Buck G.A."/>
        </authorList>
    </citation>
    <scope>NUCLEOTIDE SEQUENCE [LARGE SCALE GENOMIC DNA]</scope>
    <source>
        <strain evidence="3 4">025E</strain>
    </source>
</reference>
<dbReference type="EMBL" id="MKKU01000265">
    <property type="protein sequence ID" value="RNF17330.1"/>
    <property type="molecule type" value="Genomic_DNA"/>
</dbReference>
<feature type="domain" description="FAM13A-like" evidence="2">
    <location>
        <begin position="266"/>
        <end position="319"/>
    </location>
</feature>
<organism evidence="3 4">
    <name type="scientific">Trypanosoma conorhini</name>
    <dbReference type="NCBI Taxonomy" id="83891"/>
    <lineage>
        <taxon>Eukaryota</taxon>
        <taxon>Discoba</taxon>
        <taxon>Euglenozoa</taxon>
        <taxon>Kinetoplastea</taxon>
        <taxon>Metakinetoplastina</taxon>
        <taxon>Trypanosomatida</taxon>
        <taxon>Trypanosomatidae</taxon>
        <taxon>Trypanosoma</taxon>
    </lineage>
</organism>
<feature type="region of interest" description="Disordered" evidence="1">
    <location>
        <begin position="243"/>
        <end position="264"/>
    </location>
</feature>
<feature type="region of interest" description="Disordered" evidence="1">
    <location>
        <begin position="158"/>
        <end position="200"/>
    </location>
</feature>
<feature type="compositionally biased region" description="Low complexity" evidence="1">
    <location>
        <begin position="176"/>
        <end position="194"/>
    </location>
</feature>
<gene>
    <name evidence="3" type="ORF">Tco025E_04947</name>
</gene>
<proteinExistence type="predicted"/>
<evidence type="ECO:0000313" key="4">
    <source>
        <dbReference type="Proteomes" id="UP000284403"/>
    </source>
</evidence>
<dbReference type="PANTHER" id="PTHR15904:SF17">
    <property type="entry name" value="RHO-GAP DOMAIN-CONTAINING PROTEIN"/>
    <property type="match status" value="1"/>
</dbReference>
<keyword evidence="4" id="KW-1185">Reference proteome</keyword>
<sequence>MAMDASGLLFQTAAETIDALSFTQSHVIDEDFRAHSKTNINSVRSLQREQRNRIEQNYGPRAASAESIAALLRAAYRGETTSLELTREAGGRGAPLAVTATMSHSQCQVFKKEMKQRIHEWERAFREDRGVAVTAHDKVPLRHVYELYKAAKNRLKETESPHAAALEPSVEGSAEPLQTQLLQSQPQQQQQQHQPLHEGGVRNGDAAVEVRGGSVGAQASYFSGGPLDGAGAAVFAAPVSMTSSNNMPHQPSPARTMGKGKPASQMSDEELTTEKRYLKHVLHLFESNFEKSNGRPSTKSDRHMWVAEYTRYGELKNEILRRAARGNQGGSAAAEAHAAPSTVSIPLSDKI</sequence>
<comment type="caution">
    <text evidence="3">The sequence shown here is derived from an EMBL/GenBank/DDBJ whole genome shotgun (WGS) entry which is preliminary data.</text>
</comment>
<name>A0A3R7L0R0_9TRYP</name>
<dbReference type="InterPro" id="IPR039102">
    <property type="entry name" value="FAM13"/>
</dbReference>
<dbReference type="GeneID" id="40318558"/>
<dbReference type="InterPro" id="IPR059029">
    <property type="entry name" value="FAM13A_dom"/>
</dbReference>
<evidence type="ECO:0000256" key="1">
    <source>
        <dbReference type="SAM" id="MobiDB-lite"/>
    </source>
</evidence>
<dbReference type="OrthoDB" id="264668at2759"/>
<feature type="region of interest" description="Disordered" evidence="1">
    <location>
        <begin position="326"/>
        <end position="351"/>
    </location>
</feature>